<name>A0A5N6PP88_9ASTR</name>
<evidence type="ECO:0000256" key="2">
    <source>
        <dbReference type="ARBA" id="ARBA00022737"/>
    </source>
</evidence>
<evidence type="ECO:0000256" key="3">
    <source>
        <dbReference type="PROSITE-ProRule" id="PRU00708"/>
    </source>
</evidence>
<evidence type="ECO:0008006" key="7">
    <source>
        <dbReference type="Google" id="ProtNLM"/>
    </source>
</evidence>
<proteinExistence type="inferred from homology"/>
<comment type="similarity">
    <text evidence="1">Belongs to the PPR family. P subfamily.</text>
</comment>
<dbReference type="Gene3D" id="1.25.40.10">
    <property type="entry name" value="Tetratricopeptide repeat domain"/>
    <property type="match status" value="2"/>
</dbReference>
<organism evidence="5 6">
    <name type="scientific">Mikania micrantha</name>
    <name type="common">bitter vine</name>
    <dbReference type="NCBI Taxonomy" id="192012"/>
    <lineage>
        <taxon>Eukaryota</taxon>
        <taxon>Viridiplantae</taxon>
        <taxon>Streptophyta</taxon>
        <taxon>Embryophyta</taxon>
        <taxon>Tracheophyta</taxon>
        <taxon>Spermatophyta</taxon>
        <taxon>Magnoliopsida</taxon>
        <taxon>eudicotyledons</taxon>
        <taxon>Gunneridae</taxon>
        <taxon>Pentapetalae</taxon>
        <taxon>asterids</taxon>
        <taxon>campanulids</taxon>
        <taxon>Asterales</taxon>
        <taxon>Asteraceae</taxon>
        <taxon>Asteroideae</taxon>
        <taxon>Heliantheae alliance</taxon>
        <taxon>Eupatorieae</taxon>
        <taxon>Mikania</taxon>
    </lineage>
</organism>
<gene>
    <name evidence="5" type="ORF">E3N88_06614</name>
</gene>
<sequence>MVALRCCKFYDNTLLSEASPISRVLFNSSFSSTTEQTPSIQNLGALYKRISPVELNARDSIVPILDQWVQEGNNIIADELKNMIKVFRNHNRYSQALQLSEWMTNRSYLDQSPGNTAVHMDLISRVHGLEQAEKFFNTIPDTSKNFKVYGTLLNCYAFKKSLEKAEITMAKMKQLGYMTTLSYHSMLNLYSKTKNYDKLVKLVEEMKTTGVRYHRTTYYILLNAYASFDIKAMENLLGYMETNSELTLDWHFYIIAAKGYLNFGQNEKSLEMLKKSEQLVHENANGSAYEILLTMYANLAKKDHVYRMWDLYKKIRRKVNNKGYHYMASSLVKLDDIEGAERILTEWESKTTLFDFWVVNVLVNGYSKKGDWKKAEDYVERLVRMGKQPPKSTWDCLATAYCKYREMDKAVDAMKKAISCYDDRWQINQVTLIACVKYLEEKGDMEVAKEFAKLIAGRIDRESAALDSTINALLALKLIALEGYLRVSMDAQDCRENYLPRLPKSSRLRKGNRVERLLAEGMVPQVKLITRSFCSKRIPEPRPCFPRSKQPEITTQGPHG</sequence>
<reference evidence="5 6" key="1">
    <citation type="submission" date="2019-05" db="EMBL/GenBank/DDBJ databases">
        <title>Mikania micrantha, genome provides insights into the molecular mechanism of rapid growth.</title>
        <authorList>
            <person name="Liu B."/>
        </authorList>
    </citation>
    <scope>NUCLEOTIDE SEQUENCE [LARGE SCALE GENOMIC DNA]</scope>
    <source>
        <strain evidence="5">NLD-2019</strain>
        <tissue evidence="5">Leaf</tissue>
    </source>
</reference>
<dbReference type="GO" id="GO:0005739">
    <property type="term" value="C:mitochondrion"/>
    <property type="evidence" value="ECO:0007669"/>
    <property type="project" value="TreeGrafter"/>
</dbReference>
<evidence type="ECO:0000313" key="6">
    <source>
        <dbReference type="Proteomes" id="UP000326396"/>
    </source>
</evidence>
<evidence type="ECO:0000256" key="1">
    <source>
        <dbReference type="ARBA" id="ARBA00007626"/>
    </source>
</evidence>
<dbReference type="OrthoDB" id="1890565at2759"/>
<keyword evidence="2" id="KW-0677">Repeat</keyword>
<evidence type="ECO:0000313" key="5">
    <source>
        <dbReference type="EMBL" id="KAD6795718.1"/>
    </source>
</evidence>
<dbReference type="InterPro" id="IPR002885">
    <property type="entry name" value="PPR_rpt"/>
</dbReference>
<dbReference type="EMBL" id="SZYD01000003">
    <property type="protein sequence ID" value="KAD6795718.1"/>
    <property type="molecule type" value="Genomic_DNA"/>
</dbReference>
<accession>A0A5N6PP88</accession>
<dbReference type="Pfam" id="PF13812">
    <property type="entry name" value="PPR_3"/>
    <property type="match status" value="1"/>
</dbReference>
<protein>
    <recommendedName>
        <fullName evidence="7">Pentacotripeptide-repeat region of PRORP domain-containing protein</fullName>
    </recommendedName>
</protein>
<dbReference type="Pfam" id="PF01535">
    <property type="entry name" value="PPR"/>
    <property type="match status" value="3"/>
</dbReference>
<dbReference type="AlphaFoldDB" id="A0A5N6PP88"/>
<dbReference type="SUPFAM" id="SSF48452">
    <property type="entry name" value="TPR-like"/>
    <property type="match status" value="1"/>
</dbReference>
<dbReference type="PANTHER" id="PTHR45717">
    <property type="entry name" value="OS12G0527900 PROTEIN"/>
    <property type="match status" value="1"/>
</dbReference>
<dbReference type="GO" id="GO:0003729">
    <property type="term" value="F:mRNA binding"/>
    <property type="evidence" value="ECO:0007669"/>
    <property type="project" value="UniProtKB-ARBA"/>
</dbReference>
<feature type="repeat" description="PPR" evidence="3">
    <location>
        <begin position="355"/>
        <end position="389"/>
    </location>
</feature>
<dbReference type="PANTHER" id="PTHR45717:SF40">
    <property type="entry name" value="TETRATRICOPEPTIDE-LIKE HELICAL DOMAIN-CONTAINING PROTEIN-RELATED"/>
    <property type="match status" value="1"/>
</dbReference>
<feature type="repeat" description="PPR" evidence="3">
    <location>
        <begin position="179"/>
        <end position="213"/>
    </location>
</feature>
<feature type="region of interest" description="Disordered" evidence="4">
    <location>
        <begin position="540"/>
        <end position="560"/>
    </location>
</feature>
<dbReference type="NCBIfam" id="TIGR00756">
    <property type="entry name" value="PPR"/>
    <property type="match status" value="2"/>
</dbReference>
<dbReference type="Proteomes" id="UP000326396">
    <property type="component" value="Linkage Group LG11"/>
</dbReference>
<comment type="caution">
    <text evidence="5">The sequence shown here is derived from an EMBL/GenBank/DDBJ whole genome shotgun (WGS) entry which is preliminary data.</text>
</comment>
<dbReference type="PROSITE" id="PS51375">
    <property type="entry name" value="PPR"/>
    <property type="match status" value="2"/>
</dbReference>
<feature type="compositionally biased region" description="Polar residues" evidence="4">
    <location>
        <begin position="551"/>
        <end position="560"/>
    </location>
</feature>
<keyword evidence="6" id="KW-1185">Reference proteome</keyword>
<dbReference type="InterPro" id="IPR011990">
    <property type="entry name" value="TPR-like_helical_dom_sf"/>
</dbReference>
<evidence type="ECO:0000256" key="4">
    <source>
        <dbReference type="SAM" id="MobiDB-lite"/>
    </source>
</evidence>